<name>A0ABQ1YGD0_9BACL</name>
<dbReference type="EMBL" id="BMFT01000001">
    <property type="protein sequence ID" value="GGH23363.1"/>
    <property type="molecule type" value="Genomic_DNA"/>
</dbReference>
<sequence length="321" mass="37028">MTEKLAEIETTGAFKRQENRFTTPFGQNEAELPVEANRYRILWSPVCPWAHRSIIVRKLLGLEEVISVGTADPLRPKIDRVDWAFTLDDKNVDPILGIHYISEVYFNTEPEYAGRPTVPAVVDITTQTVVNNDYHELTYYLATAWKELHKEGAPDLFPDELQQDIRELNERIFHGINNGVYKAGFARSQEAYEQAYDGVFQLLDEIEERLATQRYLFGSQLTDADVRLYVTLARFDIAYNTAFRVNRNRLVDFPNLWGYARDLYQTPGFGDTTDFAAIKAHYHLSITNDPNRTFSKILPKGPDLTGWLTEHGRVLKFKEEK</sequence>
<dbReference type="SFLD" id="SFLDG01206">
    <property type="entry name" value="Xi.1"/>
    <property type="match status" value="1"/>
</dbReference>
<dbReference type="Gene3D" id="3.40.30.10">
    <property type="entry name" value="Glutaredoxin"/>
    <property type="match status" value="1"/>
</dbReference>
<dbReference type="RefSeq" id="WP_188538693.1">
    <property type="nucleotide sequence ID" value="NZ_BMFT01000001.1"/>
</dbReference>
<proteinExistence type="predicted"/>
<dbReference type="SFLD" id="SFLDG01148">
    <property type="entry name" value="Xi_(cytGST)"/>
    <property type="match status" value="1"/>
</dbReference>
<dbReference type="PANTHER" id="PTHR32419">
    <property type="entry name" value="GLUTATHIONYL-HYDROQUINONE REDUCTASE"/>
    <property type="match status" value="1"/>
</dbReference>
<comment type="caution">
    <text evidence="2">The sequence shown here is derived from an EMBL/GenBank/DDBJ whole genome shotgun (WGS) entry which is preliminary data.</text>
</comment>
<dbReference type="InterPro" id="IPR047047">
    <property type="entry name" value="GST_Omega-like_C"/>
</dbReference>
<accession>A0ABQ1YGD0</accession>
<dbReference type="SUPFAM" id="SSF52833">
    <property type="entry name" value="Thioredoxin-like"/>
    <property type="match status" value="1"/>
</dbReference>
<dbReference type="SFLD" id="SFLDS00019">
    <property type="entry name" value="Glutathione_Transferase_(cytos"/>
    <property type="match status" value="1"/>
</dbReference>
<dbReference type="Gene3D" id="1.20.1050.10">
    <property type="match status" value="1"/>
</dbReference>
<dbReference type="InterPro" id="IPR036249">
    <property type="entry name" value="Thioredoxin-like_sf"/>
</dbReference>
<dbReference type="InterPro" id="IPR036282">
    <property type="entry name" value="Glutathione-S-Trfase_C_sf"/>
</dbReference>
<evidence type="ECO:0000259" key="1">
    <source>
        <dbReference type="PROSITE" id="PS50405"/>
    </source>
</evidence>
<dbReference type="Pfam" id="PF13409">
    <property type="entry name" value="GST_N_2"/>
    <property type="match status" value="1"/>
</dbReference>
<dbReference type="InterPro" id="IPR016639">
    <property type="entry name" value="GST_Omega/GSH"/>
</dbReference>
<dbReference type="SUPFAM" id="SSF47616">
    <property type="entry name" value="GST C-terminal domain-like"/>
    <property type="match status" value="1"/>
</dbReference>
<dbReference type="Pfam" id="PF13410">
    <property type="entry name" value="GST_C_2"/>
    <property type="match status" value="1"/>
</dbReference>
<reference evidence="3" key="1">
    <citation type="journal article" date="2019" name="Int. J. Syst. Evol. Microbiol.">
        <title>The Global Catalogue of Microorganisms (GCM) 10K type strain sequencing project: providing services to taxonomists for standard genome sequencing and annotation.</title>
        <authorList>
            <consortium name="The Broad Institute Genomics Platform"/>
            <consortium name="The Broad Institute Genome Sequencing Center for Infectious Disease"/>
            <person name="Wu L."/>
            <person name="Ma J."/>
        </authorList>
    </citation>
    <scope>NUCLEOTIDE SEQUENCE [LARGE SCALE GENOMIC DNA]</scope>
    <source>
        <strain evidence="3">CGMCC 1.12769</strain>
    </source>
</reference>
<protein>
    <recommendedName>
        <fullName evidence="1">GST C-terminal domain-containing protein</fullName>
    </recommendedName>
</protein>
<evidence type="ECO:0000313" key="2">
    <source>
        <dbReference type="EMBL" id="GGH23363.1"/>
    </source>
</evidence>
<dbReference type="PROSITE" id="PS50405">
    <property type="entry name" value="GST_CTER"/>
    <property type="match status" value="1"/>
</dbReference>
<evidence type="ECO:0000313" key="3">
    <source>
        <dbReference type="Proteomes" id="UP000659344"/>
    </source>
</evidence>
<gene>
    <name evidence="2" type="ORF">GCM10008013_22440</name>
</gene>
<keyword evidence="3" id="KW-1185">Reference proteome</keyword>
<dbReference type="InterPro" id="IPR040079">
    <property type="entry name" value="Glutathione_S-Trfase"/>
</dbReference>
<dbReference type="PIRSF" id="PIRSF015753">
    <property type="entry name" value="GST"/>
    <property type="match status" value="1"/>
</dbReference>
<feature type="domain" description="GST C-terminal" evidence="1">
    <location>
        <begin position="158"/>
        <end position="294"/>
    </location>
</feature>
<dbReference type="Proteomes" id="UP000659344">
    <property type="component" value="Unassembled WGS sequence"/>
</dbReference>
<dbReference type="InterPro" id="IPR004045">
    <property type="entry name" value="Glutathione_S-Trfase_N"/>
</dbReference>
<organism evidence="2 3">
    <name type="scientific">Paenibacillus segetis</name>
    <dbReference type="NCBI Taxonomy" id="1325360"/>
    <lineage>
        <taxon>Bacteria</taxon>
        <taxon>Bacillati</taxon>
        <taxon>Bacillota</taxon>
        <taxon>Bacilli</taxon>
        <taxon>Bacillales</taxon>
        <taxon>Paenibacillaceae</taxon>
        <taxon>Paenibacillus</taxon>
    </lineage>
</organism>
<dbReference type="CDD" id="cd03190">
    <property type="entry name" value="GST_C_Omega_like"/>
    <property type="match status" value="1"/>
</dbReference>
<dbReference type="InterPro" id="IPR010987">
    <property type="entry name" value="Glutathione-S-Trfase_C-like"/>
</dbReference>
<dbReference type="PANTHER" id="PTHR32419:SF6">
    <property type="entry name" value="GLUTATHIONE S-TRANSFERASE OMEGA-LIKE 1-RELATED"/>
    <property type="match status" value="1"/>
</dbReference>